<gene>
    <name evidence="1" type="ORF">DHW61_05995</name>
</gene>
<accession>A0A3D2X6I8</accession>
<reference evidence="1 2" key="1">
    <citation type="journal article" date="2018" name="Nat. Biotechnol.">
        <title>A standardized bacterial taxonomy based on genome phylogeny substantially revises the tree of life.</title>
        <authorList>
            <person name="Parks D.H."/>
            <person name="Chuvochina M."/>
            <person name="Waite D.W."/>
            <person name="Rinke C."/>
            <person name="Skarshewski A."/>
            <person name="Chaumeil P.A."/>
            <person name="Hugenholtz P."/>
        </authorList>
    </citation>
    <scope>NUCLEOTIDE SEQUENCE [LARGE SCALE GENOMIC DNA]</scope>
    <source>
        <strain evidence="1">UBA11728</strain>
    </source>
</reference>
<proteinExistence type="predicted"/>
<evidence type="ECO:0000313" key="2">
    <source>
        <dbReference type="Proteomes" id="UP000262969"/>
    </source>
</evidence>
<dbReference type="InterPro" id="IPR043740">
    <property type="entry name" value="DUF5685"/>
</dbReference>
<comment type="caution">
    <text evidence="1">The sequence shown here is derived from an EMBL/GenBank/DDBJ whole genome shotgun (WGS) entry which is preliminary data.</text>
</comment>
<sequence length="285" mass="33921">MFGYIGIHKPELKMKEYYKYRAYYCGLCQVLKERYGRFGQMTLTYDMTFLIILLTSLYESKVTEEQHRCLAHPTKKHWMLHNEVTEYAADMNIALTYHKFLDDWNDEKSLVGLSASKLFVRKYHKIEKKYPEKCQVIAECLAKLQEYEKENVTDLDKIAKPFGDLMGEMFVYRQDEWEGTLRRLGFYLGKYIYLLDAYEDVKEDIIKGNFNPLKEKVGKPTFEEEYRQILIMMMSECSKEFERLPLILDVELLRNILYAGVWKKYDEYGTKSCNKKVIDEEGKGI</sequence>
<dbReference type="AlphaFoldDB" id="A0A3D2X6I8"/>
<dbReference type="Proteomes" id="UP000262969">
    <property type="component" value="Unassembled WGS sequence"/>
</dbReference>
<evidence type="ECO:0000313" key="1">
    <source>
        <dbReference type="EMBL" id="HCL01958.1"/>
    </source>
</evidence>
<dbReference type="Pfam" id="PF18937">
    <property type="entry name" value="DUF5685"/>
    <property type="match status" value="1"/>
</dbReference>
<dbReference type="EMBL" id="DPVV01000204">
    <property type="protein sequence ID" value="HCL01958.1"/>
    <property type="molecule type" value="Genomic_DNA"/>
</dbReference>
<name>A0A3D2X6I8_9FIRM</name>
<protein>
    <submittedName>
        <fullName evidence="1">Uncharacterized protein</fullName>
    </submittedName>
</protein>
<organism evidence="1 2">
    <name type="scientific">Lachnoclostridium phytofermentans</name>
    <dbReference type="NCBI Taxonomy" id="66219"/>
    <lineage>
        <taxon>Bacteria</taxon>
        <taxon>Bacillati</taxon>
        <taxon>Bacillota</taxon>
        <taxon>Clostridia</taxon>
        <taxon>Lachnospirales</taxon>
        <taxon>Lachnospiraceae</taxon>
    </lineage>
</organism>